<dbReference type="EMBL" id="CP036200">
    <property type="protein sequence ID" value="QBF82620.1"/>
    <property type="molecule type" value="Genomic_DNA"/>
</dbReference>
<dbReference type="AlphaFoldDB" id="A0A411PGW9"/>
<protein>
    <submittedName>
        <fullName evidence="1">Uncharacterized protein</fullName>
    </submittedName>
</protein>
<name>A0A411PGW9_9GAMM</name>
<reference evidence="1 2" key="1">
    <citation type="submission" date="2019-02" db="EMBL/GenBank/DDBJ databases">
        <title>Shewanella sp. D4-2 isolated from Dokdo Island.</title>
        <authorList>
            <person name="Baek K."/>
        </authorList>
    </citation>
    <scope>NUCLEOTIDE SEQUENCE [LARGE SCALE GENOMIC DNA]</scope>
    <source>
        <strain evidence="1 2">D4-2</strain>
    </source>
</reference>
<evidence type="ECO:0000313" key="1">
    <source>
        <dbReference type="EMBL" id="QBF82620.1"/>
    </source>
</evidence>
<gene>
    <name evidence="1" type="ORF">EXU30_07875</name>
</gene>
<accession>A0A411PGW9</accession>
<dbReference type="KEGG" id="smai:EXU30_07875"/>
<proteinExistence type="predicted"/>
<dbReference type="OrthoDB" id="6093293at2"/>
<organism evidence="1 2">
    <name type="scientific">Shewanella maritima</name>
    <dbReference type="NCBI Taxonomy" id="2520507"/>
    <lineage>
        <taxon>Bacteria</taxon>
        <taxon>Pseudomonadati</taxon>
        <taxon>Pseudomonadota</taxon>
        <taxon>Gammaproteobacteria</taxon>
        <taxon>Alteromonadales</taxon>
        <taxon>Shewanellaceae</taxon>
        <taxon>Shewanella</taxon>
    </lineage>
</organism>
<dbReference type="InterPro" id="IPR013398">
    <property type="entry name" value="CRISPR-assoc_prot_Csy2"/>
</dbReference>
<dbReference type="Pfam" id="PF09614">
    <property type="entry name" value="Cas_Csy2"/>
    <property type="match status" value="1"/>
</dbReference>
<dbReference type="RefSeq" id="WP_130598929.1">
    <property type="nucleotide sequence ID" value="NZ_CP036200.1"/>
</dbReference>
<sequence length="701" mass="79488">MVEHHNLQTLLDIEDVAERNTALRRAFAAYSSPVCVTGNEAETLRILLNLTYPRKQVDDLLDSALAKRTLNNEKHLGFCITEVKWLHSHNLKYPDIRVSKQRLVTASPQLHPQVLSSANCMSSLGWSHDSAKVNLAKLFVCHFIWQGRVCCLATLLADVPKEWKGAFLQLGMPVKHFMNLCSRVKALLPNEDSPSRVDKYSVQVRFPYRDKYLALTPVVSHSLQAEIQQTAMAKQGRYTNIEFTRPASVSELSASLGGSNRVLHYPPRIGKKRYGLSDSWLLKIKSGNSALNHQALFTSQFKRALDGLLSAGFELALKQRRRAQVSGMRQIRTSLGDWLSPLIEWRAELEDSQVNESDLVSIVGTVEHQFLTSKKEAFVDLLPPIFTLLNSTLSNSTNLQKYAFHQRLMSPLKNSLKWILVQLSKEPDIALNTVDEEIHQRYLYLKSIRVFDAQALSNPYCAGIPSLTAIWGMVHSYQRRLNERLGTQLRLTSFSWFIRQYSPVSGTKLPEYGMQGANENQFRRAGIIDNKYCDLVFDLVVHIDGFEEDLSILDGTSEILKASLPASFAGGCIHPPEIGDVVDWCGVYRSEAVLFEKLKRLPQSGKWIMPTRYHVDSLTGMLELVKEKDTLYPVMSGYLLLNRPEERVNSIEPLHSYAESAIGLAECKTAIDIRLQGMSHFFNRAFWMLEINETSMLMKRI</sequence>
<dbReference type="Proteomes" id="UP000291106">
    <property type="component" value="Chromosome"/>
</dbReference>
<keyword evidence="2" id="KW-1185">Reference proteome</keyword>
<evidence type="ECO:0000313" key="2">
    <source>
        <dbReference type="Proteomes" id="UP000291106"/>
    </source>
</evidence>